<feature type="chain" id="PRO_5038940985" description="Right handed beta helix domain-containing protein" evidence="2">
    <location>
        <begin position="23"/>
        <end position="303"/>
    </location>
</feature>
<sequence length="303" mass="31817">MRGRLGRTVGMAALLTVFLAAACTSSPRPPGAEPTRSPSPPSSPSPSPSGGCGQYPTPACTGVPKGTKLTKLKLNMDGETLRITKRGTKLDAVHVPGNLLITANDVEITNSRIDGQIMGIYDDKRYSFTVADSTVGAPNRCDTAPGILDANFTATRVHIRGHGDGFSVSGDNVTITDSYVLLCSNPGDHSDGIQTVGASKNLTFHHNTVDQRKAPSHTAPVFLVDATEGVVVTDNLLIGGTYTLQVRTAPGAIARNNAVVNESWDFGPASIDCGNTTWEDNKLVTIDDNYNVTAVVGPLECPT</sequence>
<dbReference type="Proteomes" id="UP000331127">
    <property type="component" value="Unassembled WGS sequence"/>
</dbReference>
<protein>
    <recommendedName>
        <fullName evidence="3">Right handed beta helix domain-containing protein</fullName>
    </recommendedName>
</protein>
<dbReference type="AlphaFoldDB" id="A0A5M3WMI9"/>
<dbReference type="EMBL" id="BLAE01000009">
    <property type="protein sequence ID" value="GES08093.1"/>
    <property type="molecule type" value="Genomic_DNA"/>
</dbReference>
<dbReference type="Gene3D" id="2.160.20.10">
    <property type="entry name" value="Single-stranded right-handed beta-helix, Pectin lyase-like"/>
    <property type="match status" value="1"/>
</dbReference>
<evidence type="ECO:0000256" key="2">
    <source>
        <dbReference type="SAM" id="SignalP"/>
    </source>
</evidence>
<evidence type="ECO:0000256" key="1">
    <source>
        <dbReference type="SAM" id="MobiDB-lite"/>
    </source>
</evidence>
<dbReference type="InterPro" id="IPR012334">
    <property type="entry name" value="Pectin_lyas_fold"/>
</dbReference>
<feature type="domain" description="Right handed beta helix" evidence="3">
    <location>
        <begin position="102"/>
        <end position="258"/>
    </location>
</feature>
<dbReference type="SUPFAM" id="SSF51126">
    <property type="entry name" value="Pectin lyase-like"/>
    <property type="match status" value="1"/>
</dbReference>
<feature type="region of interest" description="Disordered" evidence="1">
    <location>
        <begin position="25"/>
        <end position="57"/>
    </location>
</feature>
<keyword evidence="5" id="KW-1185">Reference proteome</keyword>
<evidence type="ECO:0000259" key="3">
    <source>
        <dbReference type="Pfam" id="PF13229"/>
    </source>
</evidence>
<feature type="compositionally biased region" description="Pro residues" evidence="1">
    <location>
        <begin position="27"/>
        <end position="47"/>
    </location>
</feature>
<keyword evidence="2" id="KW-0732">Signal</keyword>
<gene>
    <name evidence="4" type="ORF">Amac_016880</name>
</gene>
<comment type="caution">
    <text evidence="4">The sequence shown here is derived from an EMBL/GenBank/DDBJ whole genome shotgun (WGS) entry which is preliminary data.</text>
</comment>
<dbReference type="OrthoDB" id="505641at2"/>
<dbReference type="Pfam" id="PF13229">
    <property type="entry name" value="Beta_helix"/>
    <property type="match status" value="1"/>
</dbReference>
<feature type="signal peptide" evidence="2">
    <location>
        <begin position="1"/>
        <end position="22"/>
    </location>
</feature>
<evidence type="ECO:0000313" key="4">
    <source>
        <dbReference type="EMBL" id="GES08093.1"/>
    </source>
</evidence>
<dbReference type="PROSITE" id="PS51257">
    <property type="entry name" value="PROKAR_LIPOPROTEIN"/>
    <property type="match status" value="1"/>
</dbReference>
<dbReference type="InterPro" id="IPR011050">
    <property type="entry name" value="Pectin_lyase_fold/virulence"/>
</dbReference>
<reference evidence="4 5" key="1">
    <citation type="submission" date="2019-10" db="EMBL/GenBank/DDBJ databases">
        <title>Whole genome shotgun sequence of Acrocarpospora macrocephala NBRC 16266.</title>
        <authorList>
            <person name="Ichikawa N."/>
            <person name="Kimura A."/>
            <person name="Kitahashi Y."/>
            <person name="Komaki H."/>
            <person name="Oguchi A."/>
        </authorList>
    </citation>
    <scope>NUCLEOTIDE SEQUENCE [LARGE SCALE GENOMIC DNA]</scope>
    <source>
        <strain evidence="4 5">NBRC 16266</strain>
    </source>
</reference>
<proteinExistence type="predicted"/>
<accession>A0A5M3WMI9</accession>
<name>A0A5M3WMI9_9ACTN</name>
<evidence type="ECO:0000313" key="5">
    <source>
        <dbReference type="Proteomes" id="UP000331127"/>
    </source>
</evidence>
<dbReference type="InterPro" id="IPR039448">
    <property type="entry name" value="Beta_helix"/>
</dbReference>
<organism evidence="4 5">
    <name type="scientific">Acrocarpospora macrocephala</name>
    <dbReference type="NCBI Taxonomy" id="150177"/>
    <lineage>
        <taxon>Bacteria</taxon>
        <taxon>Bacillati</taxon>
        <taxon>Actinomycetota</taxon>
        <taxon>Actinomycetes</taxon>
        <taxon>Streptosporangiales</taxon>
        <taxon>Streptosporangiaceae</taxon>
        <taxon>Acrocarpospora</taxon>
    </lineage>
</organism>
<dbReference type="RefSeq" id="WP_155353747.1">
    <property type="nucleotide sequence ID" value="NZ_BLAE01000009.1"/>
</dbReference>